<feature type="non-terminal residue" evidence="14">
    <location>
        <position position="1"/>
    </location>
</feature>
<dbReference type="Gene3D" id="2.10.25.10">
    <property type="entry name" value="Laminin"/>
    <property type="match status" value="1"/>
</dbReference>
<dbReference type="GO" id="GO:0043235">
    <property type="term" value="C:receptor complex"/>
    <property type="evidence" value="ECO:0007669"/>
    <property type="project" value="TreeGrafter"/>
</dbReference>
<dbReference type="FunFam" id="2.120.10.30:FF:000241">
    <property type="entry name" value="Low-density lipoprotein receptor-related protein 6"/>
    <property type="match status" value="1"/>
</dbReference>
<dbReference type="InterPro" id="IPR001881">
    <property type="entry name" value="EGF-like_Ca-bd_dom"/>
</dbReference>
<evidence type="ECO:0000256" key="8">
    <source>
        <dbReference type="ARBA" id="ARBA00023157"/>
    </source>
</evidence>
<keyword evidence="7" id="KW-0472">Membrane</keyword>
<dbReference type="InterPro" id="IPR009030">
    <property type="entry name" value="Growth_fac_rcpt_cys_sf"/>
</dbReference>
<keyword evidence="3" id="KW-0812">Transmembrane</keyword>
<evidence type="ECO:0000259" key="13">
    <source>
        <dbReference type="PROSITE" id="PS01186"/>
    </source>
</evidence>
<dbReference type="Gene3D" id="2.120.10.30">
    <property type="entry name" value="TolB, C-terminal domain"/>
    <property type="match status" value="2"/>
</dbReference>
<dbReference type="InterPro" id="IPR000152">
    <property type="entry name" value="EGF-type_Asp/Asn_hydroxyl_site"/>
</dbReference>
<gene>
    <name evidence="14" type="ORF">g.51554</name>
</gene>
<keyword evidence="1" id="KW-0245">EGF-like domain</keyword>
<name>A0A1B6M9Y8_9HEMI</name>
<dbReference type="PROSITE" id="PS01186">
    <property type="entry name" value="EGF_2"/>
    <property type="match status" value="1"/>
</dbReference>
<dbReference type="PANTHER" id="PTHR22722">
    <property type="entry name" value="LOW-DENSITY LIPOPROTEIN RECEPTOR-RELATED PROTEIN 2-RELATED"/>
    <property type="match status" value="1"/>
</dbReference>
<dbReference type="GO" id="GO:0006898">
    <property type="term" value="P:receptor-mediated endocytosis"/>
    <property type="evidence" value="ECO:0007669"/>
    <property type="project" value="TreeGrafter"/>
</dbReference>
<proteinExistence type="predicted"/>
<evidence type="ECO:0000256" key="1">
    <source>
        <dbReference type="ARBA" id="ARBA00022536"/>
    </source>
</evidence>
<dbReference type="InterPro" id="IPR018097">
    <property type="entry name" value="EGF_Ca-bd_CS"/>
</dbReference>
<reference evidence="14" key="1">
    <citation type="submission" date="2015-11" db="EMBL/GenBank/DDBJ databases">
        <title>De novo transcriptome assembly of four potential Pierce s Disease insect vectors from Arizona vineyards.</title>
        <authorList>
            <person name="Tassone E.E."/>
        </authorList>
    </citation>
    <scope>NUCLEOTIDE SEQUENCE</scope>
</reference>
<dbReference type="PROSITE" id="PS51120">
    <property type="entry name" value="LDLRB"/>
    <property type="match status" value="2"/>
</dbReference>
<protein>
    <recommendedName>
        <fullName evidence="13">EGF-like domain-containing protein</fullName>
    </recommendedName>
</protein>
<evidence type="ECO:0000256" key="9">
    <source>
        <dbReference type="ARBA" id="ARBA00023170"/>
    </source>
</evidence>
<dbReference type="InterPro" id="IPR000033">
    <property type="entry name" value="LDLR_classB_rpt"/>
</dbReference>
<evidence type="ECO:0000256" key="6">
    <source>
        <dbReference type="ARBA" id="ARBA00022989"/>
    </source>
</evidence>
<sequence>HGCQLTPSGPLCYCPAGQQPNKTQCVDLNECEVDGSCDQLCTNNDGSFSCACVPGYVRFNSTRCKAINEPADEEPSLVFSSTMDIRRIYLNGTAWPGNSAISQLQTLALEFNHRNRTLCYIRNNGSLALFSCADIDNLLLTWELPPPTMFPLYTNTHVALDWISGNWYFLDDSREMIFVCTSTMKSCLILVDVNLSKPRGIALDPTKGFMFFTKWGVTSPKLERALLDGSERKTLVDHKIVYPYGVTVDYTTQHVYWVDTYLDFVERVDYDGSNRRTVRKGFPVQNLYDVTLLENNLFVTSWRNQSIIRLDKFNTESHDTVTNISRPFAIHVYHRQRQPDADHPCKKDNGGCQHICIPAWKKGIPQAQCLCQSGYRLLGSRKCIMAKQSSFLLYGKGRPGMIKGISMLPKRNKLEEEMIPITDLTRPTALDYDVRTQFIYYSDAQKYVIERQKMDGTQREMVIERGVSNCEG</sequence>
<evidence type="ECO:0000256" key="4">
    <source>
        <dbReference type="ARBA" id="ARBA00022729"/>
    </source>
</evidence>
<dbReference type="SMART" id="SM00181">
    <property type="entry name" value="EGF"/>
    <property type="match status" value="2"/>
</dbReference>
<dbReference type="SUPFAM" id="SSF63825">
    <property type="entry name" value="YWTD domain"/>
    <property type="match status" value="1"/>
</dbReference>
<dbReference type="PROSITE" id="PS01187">
    <property type="entry name" value="EGF_CA"/>
    <property type="match status" value="1"/>
</dbReference>
<comment type="subcellular location">
    <subcellularLocation>
        <location evidence="11">Endomembrane system</location>
        <topology evidence="11">Single-pass type I membrane protein</topology>
    </subcellularLocation>
</comment>
<evidence type="ECO:0000256" key="12">
    <source>
        <dbReference type="PROSITE-ProRule" id="PRU00461"/>
    </source>
</evidence>
<dbReference type="CDD" id="cd00054">
    <property type="entry name" value="EGF_CA"/>
    <property type="match status" value="1"/>
</dbReference>
<feature type="repeat" description="LDL-receptor class B" evidence="12">
    <location>
        <begin position="208"/>
        <end position="252"/>
    </location>
</feature>
<dbReference type="SUPFAM" id="SSF57184">
    <property type="entry name" value="Growth factor receptor domain"/>
    <property type="match status" value="1"/>
</dbReference>
<dbReference type="Pfam" id="PF00058">
    <property type="entry name" value="Ldl_recept_b"/>
    <property type="match status" value="1"/>
</dbReference>
<dbReference type="InterPro" id="IPR000742">
    <property type="entry name" value="EGF"/>
</dbReference>
<dbReference type="FunFam" id="2.10.25.10:FF:000009">
    <property type="entry name" value="Low-density lipoprotein receptor isoform 1"/>
    <property type="match status" value="1"/>
</dbReference>
<evidence type="ECO:0000313" key="14">
    <source>
        <dbReference type="EMBL" id="JAT32727.1"/>
    </source>
</evidence>
<feature type="non-terminal residue" evidence="14">
    <location>
        <position position="472"/>
    </location>
</feature>
<dbReference type="EMBL" id="GEBQ01007250">
    <property type="protein sequence ID" value="JAT32727.1"/>
    <property type="molecule type" value="Transcribed_RNA"/>
</dbReference>
<dbReference type="PANTHER" id="PTHR22722:SF15">
    <property type="entry name" value="LOW-DENSITY LIPOPROTEIN RECEPTOR-RELATED"/>
    <property type="match status" value="1"/>
</dbReference>
<dbReference type="GO" id="GO:0005509">
    <property type="term" value="F:calcium ion binding"/>
    <property type="evidence" value="ECO:0007669"/>
    <property type="project" value="InterPro"/>
</dbReference>
<keyword evidence="10" id="KW-0325">Glycoprotein</keyword>
<organism evidence="14">
    <name type="scientific">Graphocephala atropunctata</name>
    <dbReference type="NCBI Taxonomy" id="36148"/>
    <lineage>
        <taxon>Eukaryota</taxon>
        <taxon>Metazoa</taxon>
        <taxon>Ecdysozoa</taxon>
        <taxon>Arthropoda</taxon>
        <taxon>Hexapoda</taxon>
        <taxon>Insecta</taxon>
        <taxon>Pterygota</taxon>
        <taxon>Neoptera</taxon>
        <taxon>Paraneoptera</taxon>
        <taxon>Hemiptera</taxon>
        <taxon>Auchenorrhyncha</taxon>
        <taxon>Membracoidea</taxon>
        <taxon>Cicadellidae</taxon>
        <taxon>Cicadellinae</taxon>
        <taxon>Cicadellini</taxon>
        <taxon>Graphocephala</taxon>
    </lineage>
</organism>
<dbReference type="SMART" id="SM00179">
    <property type="entry name" value="EGF_CA"/>
    <property type="match status" value="1"/>
</dbReference>
<dbReference type="PROSITE" id="PS00010">
    <property type="entry name" value="ASX_HYDROXYL"/>
    <property type="match status" value="1"/>
</dbReference>
<dbReference type="AlphaFoldDB" id="A0A1B6M9Y8"/>
<dbReference type="InterPro" id="IPR051221">
    <property type="entry name" value="LDLR-related"/>
</dbReference>
<keyword evidence="5" id="KW-0677">Repeat</keyword>
<dbReference type="SMART" id="SM00135">
    <property type="entry name" value="LY"/>
    <property type="match status" value="5"/>
</dbReference>
<keyword evidence="9" id="KW-0675">Receptor</keyword>
<dbReference type="InterPro" id="IPR011042">
    <property type="entry name" value="6-blade_b-propeller_TolB-like"/>
</dbReference>
<dbReference type="GO" id="GO:0016324">
    <property type="term" value="C:apical plasma membrane"/>
    <property type="evidence" value="ECO:0007669"/>
    <property type="project" value="TreeGrafter"/>
</dbReference>
<evidence type="ECO:0000256" key="2">
    <source>
        <dbReference type="ARBA" id="ARBA00022583"/>
    </source>
</evidence>
<keyword evidence="2" id="KW-0254">Endocytosis</keyword>
<evidence type="ECO:0000256" key="10">
    <source>
        <dbReference type="ARBA" id="ARBA00023180"/>
    </source>
</evidence>
<keyword evidence="8" id="KW-1015">Disulfide bond</keyword>
<evidence type="ECO:0000256" key="3">
    <source>
        <dbReference type="ARBA" id="ARBA00022692"/>
    </source>
</evidence>
<dbReference type="InterPro" id="IPR049883">
    <property type="entry name" value="NOTCH1_EGF-like"/>
</dbReference>
<evidence type="ECO:0000256" key="7">
    <source>
        <dbReference type="ARBA" id="ARBA00023136"/>
    </source>
</evidence>
<dbReference type="GO" id="GO:0042562">
    <property type="term" value="F:hormone binding"/>
    <property type="evidence" value="ECO:0007669"/>
    <property type="project" value="TreeGrafter"/>
</dbReference>
<feature type="repeat" description="LDL-receptor class B" evidence="12">
    <location>
        <begin position="253"/>
        <end position="296"/>
    </location>
</feature>
<accession>A0A1B6M9Y8</accession>
<evidence type="ECO:0000256" key="11">
    <source>
        <dbReference type="ARBA" id="ARBA00046288"/>
    </source>
</evidence>
<keyword evidence="4" id="KW-0732">Signal</keyword>
<evidence type="ECO:0000256" key="5">
    <source>
        <dbReference type="ARBA" id="ARBA00022737"/>
    </source>
</evidence>
<dbReference type="Pfam" id="PF07645">
    <property type="entry name" value="EGF_CA"/>
    <property type="match status" value="1"/>
</dbReference>
<keyword evidence="6" id="KW-1133">Transmembrane helix</keyword>
<feature type="domain" description="EGF-like" evidence="13">
    <location>
        <begin position="50"/>
        <end position="64"/>
    </location>
</feature>